<dbReference type="InterPro" id="IPR000300">
    <property type="entry name" value="IPPc"/>
</dbReference>
<evidence type="ECO:0000313" key="6">
    <source>
        <dbReference type="EMBL" id="GAM36347.1"/>
    </source>
</evidence>
<feature type="compositionally biased region" description="Low complexity" evidence="4">
    <location>
        <begin position="407"/>
        <end position="422"/>
    </location>
</feature>
<feature type="compositionally biased region" description="Polar residues" evidence="4">
    <location>
        <begin position="1192"/>
        <end position="1214"/>
    </location>
</feature>
<feature type="compositionally biased region" description="Polar residues" evidence="4">
    <location>
        <begin position="271"/>
        <end position="282"/>
    </location>
</feature>
<organism evidence="6 7">
    <name type="scientific">Talaromyces pinophilus</name>
    <name type="common">Penicillium pinophilum</name>
    <dbReference type="NCBI Taxonomy" id="128442"/>
    <lineage>
        <taxon>Eukaryota</taxon>
        <taxon>Fungi</taxon>
        <taxon>Dikarya</taxon>
        <taxon>Ascomycota</taxon>
        <taxon>Pezizomycotina</taxon>
        <taxon>Eurotiomycetes</taxon>
        <taxon>Eurotiomycetidae</taxon>
        <taxon>Eurotiales</taxon>
        <taxon>Trichocomaceae</taxon>
        <taxon>Talaromyces</taxon>
        <taxon>Talaromyces sect. Talaromyces</taxon>
    </lineage>
</organism>
<feature type="domain" description="CTLH" evidence="5">
    <location>
        <begin position="1448"/>
        <end position="1519"/>
    </location>
</feature>
<feature type="compositionally biased region" description="Low complexity" evidence="4">
    <location>
        <begin position="1281"/>
        <end position="1291"/>
    </location>
</feature>
<accession>A0A510NVR7</accession>
<feature type="compositionally biased region" description="Basic and acidic residues" evidence="4">
    <location>
        <begin position="42"/>
        <end position="56"/>
    </location>
</feature>
<dbReference type="Gene3D" id="2.130.10.10">
    <property type="entry name" value="YVTN repeat-like/Quinoprotein amine dehydrogenase"/>
    <property type="match status" value="2"/>
</dbReference>
<feature type="region of interest" description="Disordered" evidence="4">
    <location>
        <begin position="1"/>
        <end position="514"/>
    </location>
</feature>
<protein>
    <submittedName>
        <fullName evidence="6">Inositol polyphosphate phosphatase</fullName>
    </submittedName>
</protein>
<dbReference type="InterPro" id="IPR051350">
    <property type="entry name" value="WD_repeat-ST_regulator"/>
</dbReference>
<dbReference type="SMART" id="SM00128">
    <property type="entry name" value="IPPc"/>
    <property type="match status" value="1"/>
</dbReference>
<feature type="compositionally biased region" description="Polar residues" evidence="4">
    <location>
        <begin position="327"/>
        <end position="348"/>
    </location>
</feature>
<evidence type="ECO:0000256" key="1">
    <source>
        <dbReference type="ARBA" id="ARBA00022574"/>
    </source>
</evidence>
<keyword evidence="7" id="KW-1185">Reference proteome</keyword>
<feature type="compositionally biased region" description="Polar residues" evidence="4">
    <location>
        <begin position="1366"/>
        <end position="1402"/>
    </location>
</feature>
<dbReference type="InterPro" id="IPR001680">
    <property type="entry name" value="WD40_rpt"/>
</dbReference>
<dbReference type="InterPro" id="IPR015943">
    <property type="entry name" value="WD40/YVTN_repeat-like_dom_sf"/>
</dbReference>
<evidence type="ECO:0000256" key="2">
    <source>
        <dbReference type="ARBA" id="ARBA00022737"/>
    </source>
</evidence>
<feature type="compositionally biased region" description="Low complexity" evidence="4">
    <location>
        <begin position="194"/>
        <end position="205"/>
    </location>
</feature>
<dbReference type="SMART" id="SM00668">
    <property type="entry name" value="CTLH"/>
    <property type="match status" value="1"/>
</dbReference>
<dbReference type="SUPFAM" id="SSF50978">
    <property type="entry name" value="WD40 repeat-like"/>
    <property type="match status" value="1"/>
</dbReference>
<dbReference type="PROSITE" id="PS00678">
    <property type="entry name" value="WD_REPEATS_1"/>
    <property type="match status" value="1"/>
</dbReference>
<dbReference type="EMBL" id="DF933814">
    <property type="protein sequence ID" value="GAM36347.1"/>
    <property type="molecule type" value="Genomic_DNA"/>
</dbReference>
<evidence type="ECO:0000256" key="4">
    <source>
        <dbReference type="SAM" id="MobiDB-lite"/>
    </source>
</evidence>
<dbReference type="SMART" id="SM00320">
    <property type="entry name" value="WD40"/>
    <property type="match status" value="9"/>
</dbReference>
<evidence type="ECO:0000313" key="7">
    <source>
        <dbReference type="Proteomes" id="UP000053095"/>
    </source>
</evidence>
<feature type="repeat" description="WD" evidence="3">
    <location>
        <begin position="1660"/>
        <end position="1701"/>
    </location>
</feature>
<proteinExistence type="predicted"/>
<dbReference type="Gene3D" id="3.60.10.10">
    <property type="entry name" value="Endonuclease/exonuclease/phosphatase"/>
    <property type="match status" value="1"/>
</dbReference>
<keyword evidence="2" id="KW-0677">Repeat</keyword>
<feature type="compositionally biased region" description="Polar residues" evidence="4">
    <location>
        <begin position="77"/>
        <end position="94"/>
    </location>
</feature>
<dbReference type="PANTHER" id="PTHR22838">
    <property type="entry name" value="WD REPEAT PROTEIN 26-RELATED"/>
    <property type="match status" value="1"/>
</dbReference>
<dbReference type="GO" id="GO:0043161">
    <property type="term" value="P:proteasome-mediated ubiquitin-dependent protein catabolic process"/>
    <property type="evidence" value="ECO:0007669"/>
    <property type="project" value="TreeGrafter"/>
</dbReference>
<dbReference type="Pfam" id="PF23627">
    <property type="entry name" value="LisH_WDR26"/>
    <property type="match status" value="1"/>
</dbReference>
<evidence type="ECO:0000256" key="3">
    <source>
        <dbReference type="PROSITE-ProRule" id="PRU00221"/>
    </source>
</evidence>
<feature type="compositionally biased region" description="Polar residues" evidence="4">
    <location>
        <begin position="31"/>
        <end position="41"/>
    </location>
</feature>
<dbReference type="SUPFAM" id="SSF56219">
    <property type="entry name" value="DNase I-like"/>
    <property type="match status" value="1"/>
</dbReference>
<feature type="compositionally biased region" description="Polar residues" evidence="4">
    <location>
        <begin position="117"/>
        <end position="132"/>
    </location>
</feature>
<dbReference type="GO" id="GO:0016791">
    <property type="term" value="F:phosphatase activity"/>
    <property type="evidence" value="ECO:0007669"/>
    <property type="project" value="InterPro"/>
</dbReference>
<sequence length="1940" mass="214794">MAEDRKEVEGTDEAPLKPVSSLLSHFEHLSYSRNKSPTPGSNDERTSRQRFDHLDDSQPIVRASLDLPRPHLPWTVGSGSENGPVSAVDRTSNPPWKDSKREKSPGSRRFGRPLSMTFRTAPQITPSLTVESPRSPPRGANGNNGGHWSSFNRGNSDLTPIAKQRARSPPGPIRPKDPVSPSARSVGAPRVSREPSPSGSVKSSSLPPPVNRAEKPKIPAKPANISHLDVRALTPTHEPTKPTTAQISPFSTPPSSPEKLQTKADPLRKSPNISRSLSTTPEPFTLPPPVDRSTRPIPPTTQSTDARSRPVAVTSHPNDARELGFTRRNTGISPSKHTRSASQIVSPTRDSRLPEPAVPKKLSDDDRPELRPSLPPRDGPSGRPAPRSAGPNELRNSDLPTRASLDLPSRSPRIPTSSRLPTLEMNTQFAPPPRRQTATIGGKLAPDTPQTPKIRQSPAQITNNVMSKPTSRSDSKDSEDEAYPEEAPVSRTDYPDSSQVNRRPPVFKTGPLTIPTRYDTREFDVCGKYVCTTGYLTRVWDLTTGEQIMSISHGETVKAHTVAFKPGTGLEDEGTRLWVGTSVGEIHELDISTQSIVTSRSYPSRREVIKIYRHKKEMWTLDDEGKFLVWPPDETGTPNLQYSYDHPQDRVAKGHTFSMVVGDDLWLATGKEVRVYRPSAHGESFHVLKKPLGTNHTGEVTSGTHTTKDGGRVYLGHADGKVTVYSSTDFSCIASVNVSVYKINSLAIVGDYLWAAYKTGMIYVYDVSTNPWTVKKDWHAHESPVCGLVLDPSSLWTMNRLQVVSLGTDNYLRLWDGMLEDDWLETRMQSRDVEYCNFREIRATIVTWNAGASMPRDLHGSAFIENAIHVEQPPEILVFGFQELVDLEDKKITAKSLLLGSKKREHNEKEHMSRQYRVWRDHLAACINNAMPLEESYVLLHTSNLVGLFTCVFIKQKERERVRNISAAEVKRGMGGLHGNKGALILRFVLDDSSMCFINCHLAAGQSHTAHRNNDIAAILEAESLPAEHSLNTRTDLFVNGGDGSMILDHEICILNGDLNYRIDSMSRNVVIDAVRQNNLPKLLDRDQLLASKRKNPSFRLRTFTEAPITFAPTYKYDVNSDEYDTSDKKRSPAWCDRILYRGVGKVKQTEYRRHELWHNLPTTTYNAYLVLSRSQAEGNSPIFDLADHLSQDSPSPITSDHPESPSTSASTSVDLDLDELIPSPPPIIAQQRDSFSQYTGYSPPPLHPASNGNGVDPNLLADSTASSVSRLHRRRRRSEISSSSSSSSASETSDIGGNRDVGSSSARLPLATDVPSAGTRGVQRSATGRAEGHPPSPKRRRLANMRPNNGDSVTTANGRPDASNGLFSTSRGKSSVNGKSSNHLHNGQPNTNGSARSAVSSSYFGHDREEVTRILIQGLYDLGYNGAASALTRESGYELESPSVVAFRSAVLDGQWAEAESLLLESFEDGHEANDGEYESPSSWGKLALAETADKNEMLFLLRQQKFLELLEARDLGAALMVLRHELTPLNHNTAQLHALSSLLMSPVENLRELSGWSGSIALSRELLLSDLSTFISPAVMIPDHRLASLLDQVKSNWVNQCLFHNTAQSPSLYSDHMCDRNAFPRHSSMQLTRHSNEVWYVEFSHDGTKLVTTSKDKFYEHHDAVVFATWSPDDTKLITCSQDKTAKVWDVQTGHCYMTIEHHSDIVTAAAWAPDGETFVTASMDIKAPLCYWGLRSRNPIHVWRDGFRAQDCTITPDGTRLIASDNEDKLYVYDLASRAEEYCLSMKNHITSVSVSKDSRYVLLNLRNNQIQLMDIETTEVVRRFDGQKQGEWVIRSRFGGAGENFVVSGSEDSQIYIWHRENGALVEVLEGHTKGCVNAISWNPKNPSMFASAGDDCVVRIWTRDKPGEGSSSKGRLSKSSDFTRTSALRSTTSQL</sequence>
<feature type="compositionally biased region" description="Polar residues" evidence="4">
    <location>
        <begin position="146"/>
        <end position="158"/>
    </location>
</feature>
<dbReference type="InterPro" id="IPR019775">
    <property type="entry name" value="WD40_repeat_CS"/>
</dbReference>
<dbReference type="PROSITE" id="PS50294">
    <property type="entry name" value="WD_REPEATS_REGION"/>
    <property type="match status" value="1"/>
</dbReference>
<feature type="compositionally biased region" description="Polar residues" evidence="4">
    <location>
        <begin position="1927"/>
        <end position="1940"/>
    </location>
</feature>
<dbReference type="InterPro" id="IPR036691">
    <property type="entry name" value="Endo/exonu/phosph_ase_sf"/>
</dbReference>
<dbReference type="FunFam" id="3.60.10.10:FF:000036">
    <property type="entry name" value="Inositol polyphosphate phosphatase, putative"/>
    <property type="match status" value="1"/>
</dbReference>
<feature type="compositionally biased region" description="Polar residues" evidence="4">
    <location>
        <begin position="241"/>
        <end position="250"/>
    </location>
</feature>
<dbReference type="GO" id="GO:0046856">
    <property type="term" value="P:phosphatidylinositol dephosphorylation"/>
    <property type="evidence" value="ECO:0007669"/>
    <property type="project" value="InterPro"/>
</dbReference>
<gene>
    <name evidence="6" type="ORF">TCE0_018f05368</name>
</gene>
<feature type="region of interest" description="Disordered" evidence="4">
    <location>
        <begin position="1911"/>
        <end position="1940"/>
    </location>
</feature>
<dbReference type="PANTHER" id="PTHR22838:SF0">
    <property type="entry name" value="WD REPEAT-CONTAINING PROTEIN 26"/>
    <property type="match status" value="1"/>
</dbReference>
<dbReference type="PROSITE" id="PS50897">
    <property type="entry name" value="CTLH"/>
    <property type="match status" value="1"/>
</dbReference>
<feature type="compositionally biased region" description="Basic and acidic residues" evidence="4">
    <location>
        <begin position="361"/>
        <end position="370"/>
    </location>
</feature>
<feature type="compositionally biased region" description="Polar residues" evidence="4">
    <location>
        <begin position="1232"/>
        <end position="1241"/>
    </location>
</feature>
<dbReference type="Proteomes" id="UP000053095">
    <property type="component" value="Unassembled WGS sequence"/>
</dbReference>
<feature type="compositionally biased region" description="Polar residues" evidence="4">
    <location>
        <begin position="1292"/>
        <end position="1307"/>
    </location>
</feature>
<feature type="compositionally biased region" description="Polar residues" evidence="4">
    <location>
        <begin position="1347"/>
        <end position="1358"/>
    </location>
</feature>
<dbReference type="GO" id="GO:0034657">
    <property type="term" value="C:GID complex"/>
    <property type="evidence" value="ECO:0007669"/>
    <property type="project" value="TreeGrafter"/>
</dbReference>
<feature type="compositionally biased region" description="Polar residues" evidence="4">
    <location>
        <begin position="448"/>
        <end position="470"/>
    </location>
</feature>
<dbReference type="InterPro" id="IPR006595">
    <property type="entry name" value="CTLH_C"/>
</dbReference>
<feature type="compositionally biased region" description="Low complexity" evidence="4">
    <location>
        <begin position="1914"/>
        <end position="1925"/>
    </location>
</feature>
<feature type="region of interest" description="Disordered" evidence="4">
    <location>
        <begin position="1185"/>
        <end position="1402"/>
    </location>
</feature>
<name>A0A510NVR7_TALPI</name>
<keyword evidence="1 3" id="KW-0853">WD repeat</keyword>
<reference evidence="7" key="1">
    <citation type="journal article" date="2015" name="Genome Announc.">
        <title>Draft genome sequence of Talaromyces cellulolyticus strain Y-94, a source of lignocellulosic biomass-degrading enzymes.</title>
        <authorList>
            <person name="Fujii T."/>
            <person name="Koike H."/>
            <person name="Sawayama S."/>
            <person name="Yano S."/>
            <person name="Inoue H."/>
        </authorList>
    </citation>
    <scope>NUCLEOTIDE SEQUENCE [LARGE SCALE GENOMIC DNA]</scope>
    <source>
        <strain evidence="7">Y-94</strain>
    </source>
</reference>
<dbReference type="Pfam" id="PF00400">
    <property type="entry name" value="WD40"/>
    <property type="match status" value="4"/>
</dbReference>
<dbReference type="InterPro" id="IPR011047">
    <property type="entry name" value="Quinoprotein_ADH-like_sf"/>
</dbReference>
<dbReference type="Pfam" id="PF22669">
    <property type="entry name" value="Exo_endo_phos2"/>
    <property type="match status" value="1"/>
</dbReference>
<evidence type="ECO:0000259" key="5">
    <source>
        <dbReference type="PROSITE" id="PS50897"/>
    </source>
</evidence>
<dbReference type="CDD" id="cd00200">
    <property type="entry name" value="WD40"/>
    <property type="match status" value="1"/>
</dbReference>
<dbReference type="SUPFAM" id="SSF50998">
    <property type="entry name" value="Quinoprotein alcohol dehydrogenase-like"/>
    <property type="match status" value="1"/>
</dbReference>
<dbReference type="PROSITE" id="PS50082">
    <property type="entry name" value="WD_REPEATS_2"/>
    <property type="match status" value="1"/>
</dbReference>
<dbReference type="InterPro" id="IPR036322">
    <property type="entry name" value="WD40_repeat_dom_sf"/>
</dbReference>